<evidence type="ECO:0000313" key="2">
    <source>
        <dbReference type="Proteomes" id="UP000249590"/>
    </source>
</evidence>
<keyword evidence="2" id="KW-1185">Reference proteome</keyword>
<reference evidence="1 2" key="1">
    <citation type="submission" date="2018-05" db="EMBL/GenBank/DDBJ databases">
        <title>Acuticoccus sediminis sp. nov., isolated from deep-sea sediment of Indian Ocean.</title>
        <authorList>
            <person name="Liu X."/>
            <person name="Lai Q."/>
            <person name="Du Y."/>
            <person name="Sun F."/>
            <person name="Zhang X."/>
            <person name="Wang S."/>
            <person name="Shao Z."/>
        </authorList>
    </citation>
    <scope>NUCLEOTIDE SEQUENCE [LARGE SCALE GENOMIC DNA]</scope>
    <source>
        <strain evidence="1 2">PTG4-2</strain>
    </source>
</reference>
<dbReference type="Proteomes" id="UP000249590">
    <property type="component" value="Unassembled WGS sequence"/>
</dbReference>
<accession>A0A8B2NPB5</accession>
<protein>
    <submittedName>
        <fullName evidence="1">Uncharacterized protein</fullName>
    </submittedName>
</protein>
<dbReference type="EMBL" id="QHHQ01000008">
    <property type="protein sequence ID" value="RAH97623.1"/>
    <property type="molecule type" value="Genomic_DNA"/>
</dbReference>
<name>A0A8B2NPB5_9HYPH</name>
<proteinExistence type="predicted"/>
<dbReference type="Gene3D" id="4.10.410.40">
    <property type="match status" value="1"/>
</dbReference>
<organism evidence="1 2">
    <name type="scientific">Acuticoccus sediminis</name>
    <dbReference type="NCBI Taxonomy" id="2184697"/>
    <lineage>
        <taxon>Bacteria</taxon>
        <taxon>Pseudomonadati</taxon>
        <taxon>Pseudomonadota</taxon>
        <taxon>Alphaproteobacteria</taxon>
        <taxon>Hyphomicrobiales</taxon>
        <taxon>Amorphaceae</taxon>
        <taxon>Acuticoccus</taxon>
    </lineage>
</organism>
<sequence>MIKFEGSYDPGSIDCVFAYDPNDAGQQALIDAHNGGGYNFKYTLTNGEAIYFRAYVPKCAIGTGGDGDDHVMTLNVILARDKGIAVMAPAPEAP</sequence>
<comment type="caution">
    <text evidence="1">The sequence shown here is derived from an EMBL/GenBank/DDBJ whole genome shotgun (WGS) entry which is preliminary data.</text>
</comment>
<evidence type="ECO:0000313" key="1">
    <source>
        <dbReference type="EMBL" id="RAH97623.1"/>
    </source>
</evidence>
<dbReference type="AlphaFoldDB" id="A0A8B2NPB5"/>
<gene>
    <name evidence="1" type="ORF">DLJ53_27600</name>
</gene>